<feature type="transmembrane region" description="Helical" evidence="7">
    <location>
        <begin position="235"/>
        <end position="255"/>
    </location>
</feature>
<keyword evidence="5 7" id="KW-1133">Transmembrane helix</keyword>
<evidence type="ECO:0000259" key="8">
    <source>
        <dbReference type="PROSITE" id="PS50928"/>
    </source>
</evidence>
<gene>
    <name evidence="9" type="ORF">HGG69_01060</name>
</gene>
<dbReference type="CDD" id="cd06261">
    <property type="entry name" value="TM_PBP2"/>
    <property type="match status" value="1"/>
</dbReference>
<dbReference type="RefSeq" id="WP_169604965.1">
    <property type="nucleotide sequence ID" value="NZ_CP051481.1"/>
</dbReference>
<protein>
    <submittedName>
        <fullName evidence="9">ABC transporter permease subunit</fullName>
    </submittedName>
</protein>
<dbReference type="PANTHER" id="PTHR30043:SF1">
    <property type="entry name" value="ABC TRANSPORT SYSTEM PERMEASE PROTEIN P69"/>
    <property type="match status" value="1"/>
</dbReference>
<dbReference type="GO" id="GO:0005886">
    <property type="term" value="C:plasma membrane"/>
    <property type="evidence" value="ECO:0007669"/>
    <property type="project" value="UniProtKB-SubCell"/>
</dbReference>
<feature type="transmembrane region" description="Helical" evidence="7">
    <location>
        <begin position="170"/>
        <end position="187"/>
    </location>
</feature>
<evidence type="ECO:0000256" key="7">
    <source>
        <dbReference type="RuleBase" id="RU363032"/>
    </source>
</evidence>
<keyword evidence="3" id="KW-1003">Cell membrane</keyword>
<evidence type="ECO:0000313" key="10">
    <source>
        <dbReference type="Proteomes" id="UP000501060"/>
    </source>
</evidence>
<dbReference type="InterPro" id="IPR000515">
    <property type="entry name" value="MetI-like"/>
</dbReference>
<feature type="transmembrane region" description="Helical" evidence="7">
    <location>
        <begin position="147"/>
        <end position="164"/>
    </location>
</feature>
<dbReference type="PROSITE" id="PS50928">
    <property type="entry name" value="ABC_TM1"/>
    <property type="match status" value="2"/>
</dbReference>
<feature type="transmembrane region" description="Helical" evidence="7">
    <location>
        <begin position="424"/>
        <end position="446"/>
    </location>
</feature>
<feature type="transmembrane region" description="Helical" evidence="7">
    <location>
        <begin position="452"/>
        <end position="473"/>
    </location>
</feature>
<accession>A0A858U1C2</accession>
<reference evidence="9 10" key="1">
    <citation type="submission" date="2020-04" db="EMBL/GenBank/DDBJ databases">
        <title>Novel Mycoplasma species detected in Phocoena phocoena (harbor porpoise) from the USA.</title>
        <authorList>
            <person name="Volokhov D.V."/>
        </authorList>
    </citation>
    <scope>NUCLEOTIDE SEQUENCE [LARGE SCALE GENOMIC DNA]</scope>
    <source>
        <strain evidence="9 10">Phocoena C-264-GEN</strain>
    </source>
</reference>
<keyword evidence="4 7" id="KW-0812">Transmembrane</keyword>
<dbReference type="Gene3D" id="1.10.3720.10">
    <property type="entry name" value="MetI-like"/>
    <property type="match status" value="2"/>
</dbReference>
<feature type="transmembrane region" description="Helical" evidence="7">
    <location>
        <begin position="106"/>
        <end position="126"/>
    </location>
</feature>
<name>A0A858U1C2_9MOLU</name>
<evidence type="ECO:0000256" key="3">
    <source>
        <dbReference type="ARBA" id="ARBA00022475"/>
    </source>
</evidence>
<organism evidence="9 10">
    <name type="scientific">Mycoplasma phocoenae</name>
    <dbReference type="NCBI Taxonomy" id="754517"/>
    <lineage>
        <taxon>Bacteria</taxon>
        <taxon>Bacillati</taxon>
        <taxon>Mycoplasmatota</taxon>
        <taxon>Mollicutes</taxon>
        <taxon>Mycoplasmataceae</taxon>
        <taxon>Mycoplasma</taxon>
    </lineage>
</organism>
<dbReference type="Proteomes" id="UP000501060">
    <property type="component" value="Chromosome"/>
</dbReference>
<feature type="transmembrane region" description="Helical" evidence="7">
    <location>
        <begin position="267"/>
        <end position="288"/>
    </location>
</feature>
<comment type="subcellular location">
    <subcellularLocation>
        <location evidence="1 7">Cell membrane</location>
        <topology evidence="1 7">Multi-pass membrane protein</topology>
    </subcellularLocation>
</comment>
<feature type="transmembrane region" description="Helical" evidence="7">
    <location>
        <begin position="35"/>
        <end position="55"/>
    </location>
</feature>
<evidence type="ECO:0000256" key="2">
    <source>
        <dbReference type="ARBA" id="ARBA00022448"/>
    </source>
</evidence>
<feature type="transmembrane region" description="Helical" evidence="7">
    <location>
        <begin position="557"/>
        <end position="575"/>
    </location>
</feature>
<dbReference type="KEGG" id="mphe:HGG69_01060"/>
<evidence type="ECO:0000256" key="5">
    <source>
        <dbReference type="ARBA" id="ARBA00022989"/>
    </source>
</evidence>
<proteinExistence type="inferred from homology"/>
<keyword evidence="2 7" id="KW-0813">Transport</keyword>
<dbReference type="SUPFAM" id="SSF161098">
    <property type="entry name" value="MetI-like"/>
    <property type="match status" value="2"/>
</dbReference>
<feature type="transmembrane region" description="Helical" evidence="7">
    <location>
        <begin position="527"/>
        <end position="545"/>
    </location>
</feature>
<dbReference type="GO" id="GO:0055085">
    <property type="term" value="P:transmembrane transport"/>
    <property type="evidence" value="ECO:0007669"/>
    <property type="project" value="InterPro"/>
</dbReference>
<evidence type="ECO:0000256" key="4">
    <source>
        <dbReference type="ARBA" id="ARBA00022692"/>
    </source>
</evidence>
<keyword evidence="6 7" id="KW-0472">Membrane</keyword>
<feature type="transmembrane region" description="Helical" evidence="7">
    <location>
        <begin position="323"/>
        <end position="344"/>
    </location>
</feature>
<comment type="similarity">
    <text evidence="7">Belongs to the binding-protein-dependent transport system permease family.</text>
</comment>
<evidence type="ECO:0000256" key="1">
    <source>
        <dbReference type="ARBA" id="ARBA00004651"/>
    </source>
</evidence>
<keyword evidence="10" id="KW-1185">Reference proteome</keyword>
<evidence type="ECO:0000256" key="6">
    <source>
        <dbReference type="ARBA" id="ARBA00023136"/>
    </source>
</evidence>
<sequence length="725" mass="83359">MKKIELTLTKYWHNILYFFQPKFIDVNGQKVIKKFPFFSVISWIVSIILFIVLLAKLNPDFTNIKLFVKDLKEFFNVGVNAQIGSNSDITPLDTFVKSLSLLWKTIVYSVIGTIFGILISIPMALLSSKNFVKSPLIYMPTRAIMSIIRAVPPLIIAYIFYFVVSPGLAAAFAVAIFVASLMAKWLYEDLDTYDVSSFYGLQSIGNNKIISFKKAILPYLSRRIVSYGFYSFEMVVRFAAILSIVGISTIGQLMADEYAVPYNYSHLSIVIWVLVSFMIIIELFNWVIKKYILNHTPKHVIFASDCTYEEKLRQLKKQKPKTIYLKTFIGILILVLFIASTLFIDFELANEVKLNYFKTSVPKLFSPDWSLITNWSETGLSDNPIYLAFEALAISIISATIGLLFSLILGILASKRISGFVPSLFFKLLIIVLRAVPAFTFVLIFLKIQQNSIIWAGTLALGIHSIGMLGKLITESVDKIDNQIFDSLNSVGMTRWQKIKIGVLKEIMPQTLSNFLYRIEINFKSSVVIGAVGACPFGQQIIIYSSDTDNWNRLSSYLLVTIVILLIIEQLSNVLRNKILNGYFFDQNTWIKKMLLKNKFIHSLAISKVNKYNFRPEEKHSDIVITQFNKKMLLQHLNINKFDELMEQEWQYNELLLNNKNVRKQIKITKQSIKNELKTFKKSYCKKYNINTMFKKYQVFKKIAYLNRRNTSAINKFFEGQIIHA</sequence>
<dbReference type="EMBL" id="CP051481">
    <property type="protein sequence ID" value="QJG66914.1"/>
    <property type="molecule type" value="Genomic_DNA"/>
</dbReference>
<feature type="domain" description="ABC transmembrane type-1" evidence="8">
    <location>
        <begin position="388"/>
        <end position="572"/>
    </location>
</feature>
<feature type="transmembrane region" description="Helical" evidence="7">
    <location>
        <begin position="385"/>
        <end position="412"/>
    </location>
</feature>
<dbReference type="Pfam" id="PF00528">
    <property type="entry name" value="BPD_transp_1"/>
    <property type="match status" value="1"/>
</dbReference>
<dbReference type="AlphaFoldDB" id="A0A858U1C2"/>
<evidence type="ECO:0000313" key="9">
    <source>
        <dbReference type="EMBL" id="QJG66914.1"/>
    </source>
</evidence>
<feature type="domain" description="ABC transmembrane type-1" evidence="8">
    <location>
        <begin position="102"/>
        <end position="285"/>
    </location>
</feature>
<dbReference type="InterPro" id="IPR035906">
    <property type="entry name" value="MetI-like_sf"/>
</dbReference>
<dbReference type="PANTHER" id="PTHR30043">
    <property type="entry name" value="PHOSPHONATES TRANSPORT SYSTEM PERMEASE PROTEIN"/>
    <property type="match status" value="1"/>
</dbReference>